<organism evidence="1">
    <name type="scientific">Anguilla anguilla</name>
    <name type="common">European freshwater eel</name>
    <name type="synonym">Muraena anguilla</name>
    <dbReference type="NCBI Taxonomy" id="7936"/>
    <lineage>
        <taxon>Eukaryota</taxon>
        <taxon>Metazoa</taxon>
        <taxon>Chordata</taxon>
        <taxon>Craniata</taxon>
        <taxon>Vertebrata</taxon>
        <taxon>Euteleostomi</taxon>
        <taxon>Actinopterygii</taxon>
        <taxon>Neopterygii</taxon>
        <taxon>Teleostei</taxon>
        <taxon>Anguilliformes</taxon>
        <taxon>Anguillidae</taxon>
        <taxon>Anguilla</taxon>
    </lineage>
</organism>
<reference evidence="1" key="2">
    <citation type="journal article" date="2015" name="Fish Shellfish Immunol.">
        <title>Early steps in the European eel (Anguilla anguilla)-Vibrio vulnificus interaction in the gills: Role of the RtxA13 toxin.</title>
        <authorList>
            <person name="Callol A."/>
            <person name="Pajuelo D."/>
            <person name="Ebbesson L."/>
            <person name="Teles M."/>
            <person name="MacKenzie S."/>
            <person name="Amaro C."/>
        </authorList>
    </citation>
    <scope>NUCLEOTIDE SEQUENCE</scope>
</reference>
<reference evidence="1" key="1">
    <citation type="submission" date="2014-11" db="EMBL/GenBank/DDBJ databases">
        <authorList>
            <person name="Amaro Gonzalez C."/>
        </authorList>
    </citation>
    <scope>NUCLEOTIDE SEQUENCE</scope>
</reference>
<protein>
    <submittedName>
        <fullName evidence="1">Uncharacterized protein</fullName>
    </submittedName>
</protein>
<sequence length="45" mass="5131">MRVIRPWIPSNSLSLHKKGVIQSIENNGSYLAEYSGTFCEMCTLR</sequence>
<dbReference type="AlphaFoldDB" id="A0A0E9QJC9"/>
<dbReference type="EMBL" id="GBXM01092379">
    <property type="protein sequence ID" value="JAH16198.1"/>
    <property type="molecule type" value="Transcribed_RNA"/>
</dbReference>
<evidence type="ECO:0000313" key="1">
    <source>
        <dbReference type="EMBL" id="JAH16198.1"/>
    </source>
</evidence>
<accession>A0A0E9QJC9</accession>
<name>A0A0E9QJC9_ANGAN</name>
<proteinExistence type="predicted"/>